<dbReference type="InterPro" id="IPR005151">
    <property type="entry name" value="Tail-specific_protease"/>
</dbReference>
<dbReference type="Gene3D" id="3.90.226.10">
    <property type="entry name" value="2-enoyl-CoA Hydratase, Chain A, domain 1"/>
    <property type="match status" value="1"/>
</dbReference>
<keyword evidence="3" id="KW-1185">Reference proteome</keyword>
<name>A0A918JY55_9FLAO</name>
<dbReference type="RefSeq" id="WP_081414596.1">
    <property type="nucleotide sequence ID" value="NZ_BMWS01000024.1"/>
</dbReference>
<sequence length="484" mass="56822">MRKIQFFMFFCIYTYVISAQKNIDSIAVKEDFKIFESILKKGHPSLYEYISNDSIENIFKTTKESLKRVTSDIELYKKMINVTDKIKDGHLLLLPPNTIKTDQHYFPLILKLINTEFYVDTDDFKIPIGSKINRINQVEASEILEKLKKHIPSDGYNLTRKYREIELKFGLYFAYEYGIQKEFNIDYTEPNGTEKNSILPSESFTKVRLRNTKRNSYFAKFHQKENGFDYFDAFINKKDPFVYYKNEINTAVLVVNSFGGDIRIFKSKLIKIFQEIHKKKINHLIIDVRRNEGGFRPNAIHLYSFITDSIFKQRTSEYIASLTVPEREYVTRTYFNEKEFLKDRFNNHPIYDGWKLKFDDLETIMVPNKNRFKGKVYVLTSGSTFSAGSTFVLNAKNNPNIMVIGEETGGGYYFHTGEYPVFYEFPNSKIIMTMYMEKINHYILDNTVPKGSGILPDKNILLSTEDLISGKDPELDYIFRWIKG</sequence>
<organism evidence="2 3">
    <name type="scientific">Aquimarina muelleri</name>
    <dbReference type="NCBI Taxonomy" id="279356"/>
    <lineage>
        <taxon>Bacteria</taxon>
        <taxon>Pseudomonadati</taxon>
        <taxon>Bacteroidota</taxon>
        <taxon>Flavobacteriia</taxon>
        <taxon>Flavobacteriales</taxon>
        <taxon>Flavobacteriaceae</taxon>
        <taxon>Aquimarina</taxon>
    </lineage>
</organism>
<gene>
    <name evidence="2" type="ORF">GCM10007384_30980</name>
</gene>
<dbReference type="SUPFAM" id="SSF52096">
    <property type="entry name" value="ClpP/crotonase"/>
    <property type="match status" value="1"/>
</dbReference>
<comment type="caution">
    <text evidence="2">The sequence shown here is derived from an EMBL/GenBank/DDBJ whole genome shotgun (WGS) entry which is preliminary data.</text>
</comment>
<dbReference type="GO" id="GO:0008236">
    <property type="term" value="F:serine-type peptidase activity"/>
    <property type="evidence" value="ECO:0007669"/>
    <property type="project" value="InterPro"/>
</dbReference>
<accession>A0A918JY55</accession>
<reference evidence="2 3" key="1">
    <citation type="journal article" date="2014" name="Int. J. Syst. Evol. Microbiol.">
        <title>Complete genome sequence of Corynebacterium casei LMG S-19264T (=DSM 44701T), isolated from a smear-ripened cheese.</title>
        <authorList>
            <consortium name="US DOE Joint Genome Institute (JGI-PGF)"/>
            <person name="Walter F."/>
            <person name="Albersmeier A."/>
            <person name="Kalinowski J."/>
            <person name="Ruckert C."/>
        </authorList>
    </citation>
    <scope>NUCLEOTIDE SEQUENCE [LARGE SCALE GENOMIC DNA]</scope>
    <source>
        <strain evidence="2 3">KCTC 12285</strain>
    </source>
</reference>
<dbReference type="AlphaFoldDB" id="A0A918JY55"/>
<evidence type="ECO:0000313" key="2">
    <source>
        <dbReference type="EMBL" id="GGX27496.1"/>
    </source>
</evidence>
<evidence type="ECO:0000313" key="3">
    <source>
        <dbReference type="Proteomes" id="UP000601108"/>
    </source>
</evidence>
<feature type="domain" description="Tail specific protease" evidence="1">
    <location>
        <begin position="250"/>
        <end position="412"/>
    </location>
</feature>
<protein>
    <submittedName>
        <fullName evidence="2">Peptidase S41</fullName>
    </submittedName>
</protein>
<dbReference type="GO" id="GO:0006508">
    <property type="term" value="P:proteolysis"/>
    <property type="evidence" value="ECO:0007669"/>
    <property type="project" value="InterPro"/>
</dbReference>
<dbReference type="InterPro" id="IPR029045">
    <property type="entry name" value="ClpP/crotonase-like_dom_sf"/>
</dbReference>
<evidence type="ECO:0000259" key="1">
    <source>
        <dbReference type="Pfam" id="PF03572"/>
    </source>
</evidence>
<dbReference type="EMBL" id="BMWS01000024">
    <property type="protein sequence ID" value="GGX27496.1"/>
    <property type="molecule type" value="Genomic_DNA"/>
</dbReference>
<dbReference type="Pfam" id="PF03572">
    <property type="entry name" value="Peptidase_S41"/>
    <property type="match status" value="1"/>
</dbReference>
<proteinExistence type="predicted"/>
<dbReference type="Proteomes" id="UP000601108">
    <property type="component" value="Unassembled WGS sequence"/>
</dbReference>